<protein>
    <submittedName>
        <fullName evidence="1">2-deoxyribose-5-phosphate aldolase</fullName>
    </submittedName>
</protein>
<dbReference type="Proteomes" id="UP000236910">
    <property type="component" value="Unassembled WGS sequence"/>
</dbReference>
<dbReference type="SUPFAM" id="SSF51569">
    <property type="entry name" value="Aldolase"/>
    <property type="match status" value="1"/>
</dbReference>
<reference evidence="1 2" key="1">
    <citation type="submission" date="2018-01" db="EMBL/GenBank/DDBJ databases">
        <title>Metagenomic assembled genomes from two thermal pools in the Uzon Caldera, Kamchatka, Russia.</title>
        <authorList>
            <person name="Wilkins L."/>
            <person name="Ettinger C."/>
        </authorList>
    </citation>
    <scope>NUCLEOTIDE SEQUENCE [LARGE SCALE GENOMIC DNA]</scope>
    <source>
        <strain evidence="1">ARK-10</strain>
    </source>
</reference>
<dbReference type="EMBL" id="PNIX01000195">
    <property type="protein sequence ID" value="PMP82573.1"/>
    <property type="molecule type" value="Genomic_DNA"/>
</dbReference>
<proteinExistence type="predicted"/>
<evidence type="ECO:0000313" key="2">
    <source>
        <dbReference type="Proteomes" id="UP000236910"/>
    </source>
</evidence>
<dbReference type="PANTHER" id="PTHR10889:SF1">
    <property type="entry name" value="DEOXYRIBOSE-PHOSPHATE ALDOLASE"/>
    <property type="match status" value="1"/>
</dbReference>
<dbReference type="PANTHER" id="PTHR10889">
    <property type="entry name" value="DEOXYRIBOSE-PHOSPHATE ALDOLASE"/>
    <property type="match status" value="1"/>
</dbReference>
<name>A0A2J6X6S9_9BACT</name>
<dbReference type="GO" id="GO:0004139">
    <property type="term" value="F:deoxyribose-phosphate aldolase activity"/>
    <property type="evidence" value="ECO:0007669"/>
    <property type="project" value="InterPro"/>
</dbReference>
<sequence>MEEISKDYLRSIIDHTLLKPDATPKDIEKLCKEAIENNFFAVCVNSSYVELVKSFLSGSSIKIASVVGFPLG</sequence>
<dbReference type="InterPro" id="IPR011343">
    <property type="entry name" value="DeoC"/>
</dbReference>
<accession>A0A2J6X6S9</accession>
<dbReference type="GO" id="GO:0009264">
    <property type="term" value="P:deoxyribonucleotide catabolic process"/>
    <property type="evidence" value="ECO:0007669"/>
    <property type="project" value="InterPro"/>
</dbReference>
<dbReference type="InterPro" id="IPR013785">
    <property type="entry name" value="Aldolase_TIM"/>
</dbReference>
<dbReference type="Gene3D" id="3.20.20.70">
    <property type="entry name" value="Aldolase class I"/>
    <property type="match status" value="1"/>
</dbReference>
<comment type="caution">
    <text evidence="1">The sequence shown here is derived from an EMBL/GenBank/DDBJ whole genome shotgun (WGS) entry which is preliminary data.</text>
</comment>
<organism evidence="1 2">
    <name type="scientific">Caldisericum exile</name>
    <dbReference type="NCBI Taxonomy" id="693075"/>
    <lineage>
        <taxon>Bacteria</taxon>
        <taxon>Pseudomonadati</taxon>
        <taxon>Caldisericota/Cryosericota group</taxon>
        <taxon>Caldisericota</taxon>
        <taxon>Caldisericia</taxon>
        <taxon>Caldisericales</taxon>
        <taxon>Caldisericaceae</taxon>
        <taxon>Caldisericum</taxon>
    </lineage>
</organism>
<feature type="non-terminal residue" evidence="1">
    <location>
        <position position="72"/>
    </location>
</feature>
<dbReference type="GO" id="GO:0005737">
    <property type="term" value="C:cytoplasm"/>
    <property type="evidence" value="ECO:0007669"/>
    <property type="project" value="InterPro"/>
</dbReference>
<dbReference type="GO" id="GO:0016052">
    <property type="term" value="P:carbohydrate catabolic process"/>
    <property type="evidence" value="ECO:0007669"/>
    <property type="project" value="TreeGrafter"/>
</dbReference>
<dbReference type="AlphaFoldDB" id="A0A2J6X6S9"/>
<gene>
    <name evidence="1" type="ORF">C0175_03350</name>
</gene>
<evidence type="ECO:0000313" key="1">
    <source>
        <dbReference type="EMBL" id="PMP82573.1"/>
    </source>
</evidence>